<organism evidence="7 8">
    <name type="scientific">Scrofimicrobium canadense</name>
    <dbReference type="NCBI Taxonomy" id="2652290"/>
    <lineage>
        <taxon>Bacteria</taxon>
        <taxon>Bacillati</taxon>
        <taxon>Actinomycetota</taxon>
        <taxon>Actinomycetes</taxon>
        <taxon>Actinomycetales</taxon>
        <taxon>Actinomycetaceae</taxon>
        <taxon>Scrofimicrobium</taxon>
    </lineage>
</organism>
<dbReference type="GO" id="GO:0015833">
    <property type="term" value="P:peptide transport"/>
    <property type="evidence" value="ECO:0007669"/>
    <property type="project" value="TreeGrafter"/>
</dbReference>
<evidence type="ECO:0000256" key="2">
    <source>
        <dbReference type="ARBA" id="ARBA00005695"/>
    </source>
</evidence>
<dbReference type="GO" id="GO:1904680">
    <property type="term" value="F:peptide transmembrane transporter activity"/>
    <property type="evidence" value="ECO:0007669"/>
    <property type="project" value="TreeGrafter"/>
</dbReference>
<evidence type="ECO:0000256" key="3">
    <source>
        <dbReference type="ARBA" id="ARBA00022448"/>
    </source>
</evidence>
<evidence type="ECO:0000256" key="1">
    <source>
        <dbReference type="ARBA" id="ARBA00004193"/>
    </source>
</evidence>
<gene>
    <name evidence="7" type="ORF">FYJ24_07730</name>
</gene>
<evidence type="ECO:0000256" key="5">
    <source>
        <dbReference type="SAM" id="SignalP"/>
    </source>
</evidence>
<dbReference type="InterPro" id="IPR039424">
    <property type="entry name" value="SBP_5"/>
</dbReference>
<keyword evidence="3" id="KW-0813">Transport</keyword>
<comment type="subcellular location">
    <subcellularLocation>
        <location evidence="1">Cell membrane</location>
        <topology evidence="1">Lipid-anchor</topology>
    </subcellularLocation>
</comment>
<protein>
    <submittedName>
        <fullName evidence="7">ABC transporter substrate-binding protein</fullName>
    </submittedName>
</protein>
<dbReference type="GO" id="GO:0042597">
    <property type="term" value="C:periplasmic space"/>
    <property type="evidence" value="ECO:0007669"/>
    <property type="project" value="UniProtKB-ARBA"/>
</dbReference>
<dbReference type="InterPro" id="IPR000914">
    <property type="entry name" value="SBP_5_dom"/>
</dbReference>
<dbReference type="InterPro" id="IPR030678">
    <property type="entry name" value="Peptide/Ni-bd"/>
</dbReference>
<keyword evidence="4 5" id="KW-0732">Signal</keyword>
<dbReference type="Gene3D" id="3.40.190.10">
    <property type="entry name" value="Periplasmic binding protein-like II"/>
    <property type="match status" value="1"/>
</dbReference>
<dbReference type="RefSeq" id="WP_154545217.1">
    <property type="nucleotide sequence ID" value="NZ_VULO01000008.1"/>
</dbReference>
<comment type="similarity">
    <text evidence="2">Belongs to the bacterial solute-binding protein 5 family.</text>
</comment>
<dbReference type="Gene3D" id="3.90.76.10">
    <property type="entry name" value="Dipeptide-binding Protein, Domain 1"/>
    <property type="match status" value="1"/>
</dbReference>
<evidence type="ECO:0000313" key="8">
    <source>
        <dbReference type="Proteomes" id="UP000470875"/>
    </source>
</evidence>
<proteinExistence type="inferred from homology"/>
<dbReference type="PROSITE" id="PS51257">
    <property type="entry name" value="PROKAR_LIPOPROTEIN"/>
    <property type="match status" value="1"/>
</dbReference>
<dbReference type="SUPFAM" id="SSF53850">
    <property type="entry name" value="Periplasmic binding protein-like II"/>
    <property type="match status" value="1"/>
</dbReference>
<feature type="domain" description="Solute-binding protein family 5" evidence="6">
    <location>
        <begin position="94"/>
        <end position="445"/>
    </location>
</feature>
<dbReference type="GO" id="GO:0043190">
    <property type="term" value="C:ATP-binding cassette (ABC) transporter complex"/>
    <property type="evidence" value="ECO:0007669"/>
    <property type="project" value="InterPro"/>
</dbReference>
<sequence>MSNTSRSIQQLSKAASIFLISALALAGCAGSPPQSQSNTAASGDITSSAGGTLRVGRMSAVTALDPATQITANNAFAIDKVFESLVSFDADGSIIPWLASEYAISDDGLTYTFTLRDGVKFSDGSELTAEDVVFSLERHKDLGDESPLPLAGPIDSITAQNDTTVIITLSSAYTPLISELANFSNGIYPANFGGKTEEEFFQNPIATGPFVVDQWDPNGDISFVKNENYWQEGKPYIDSLVYKLVPDDTQLQQQLVAGQLDVIDHVPYANVSELESNPSVQVLTNKSWEIEQVFFNTQNEYFADEHVRRAVAHAIDREGIVNAVTFGTATVANSLIPPTIEYSANGEGYALGFDLDTAKAELAKSAYPNGFSATLSIKSGNAALAQEAQIVQQSLAELGITVEIESLEAATFSSKVYGDYNYDFMINSGQSDSADPDGLVSFQADPEGFSKSYWTFYTNDEVTKLLHEGRSTADGEDREKIYFDIQKIMAEQVPYIPLYYTSAVKATTDSVEGLTVLPNGSMLFQDVLLGQ</sequence>
<dbReference type="PANTHER" id="PTHR30290">
    <property type="entry name" value="PERIPLASMIC BINDING COMPONENT OF ABC TRANSPORTER"/>
    <property type="match status" value="1"/>
</dbReference>
<dbReference type="PROSITE" id="PS01040">
    <property type="entry name" value="SBP_BACTERIAL_5"/>
    <property type="match status" value="1"/>
</dbReference>
<name>A0A6N7W8Q7_9ACTO</name>
<dbReference type="Gene3D" id="3.10.105.10">
    <property type="entry name" value="Dipeptide-binding Protein, Domain 3"/>
    <property type="match status" value="1"/>
</dbReference>
<dbReference type="Pfam" id="PF00496">
    <property type="entry name" value="SBP_bac_5"/>
    <property type="match status" value="1"/>
</dbReference>
<dbReference type="AlphaFoldDB" id="A0A6N7W8Q7"/>
<dbReference type="EMBL" id="VULO01000008">
    <property type="protein sequence ID" value="MSS84656.1"/>
    <property type="molecule type" value="Genomic_DNA"/>
</dbReference>
<feature type="chain" id="PRO_5038818607" evidence="5">
    <location>
        <begin position="27"/>
        <end position="531"/>
    </location>
</feature>
<dbReference type="InterPro" id="IPR023765">
    <property type="entry name" value="SBP_5_CS"/>
</dbReference>
<reference evidence="7 8" key="1">
    <citation type="submission" date="2019-08" db="EMBL/GenBank/DDBJ databases">
        <title>In-depth cultivation of the pig gut microbiome towards novel bacterial diversity and tailored functional studies.</title>
        <authorList>
            <person name="Wylensek D."/>
            <person name="Hitch T.C.A."/>
            <person name="Clavel T."/>
        </authorList>
    </citation>
    <scope>NUCLEOTIDE SEQUENCE [LARGE SCALE GENOMIC DNA]</scope>
    <source>
        <strain evidence="7 8">WB03_NA08</strain>
    </source>
</reference>
<dbReference type="Proteomes" id="UP000470875">
    <property type="component" value="Unassembled WGS sequence"/>
</dbReference>
<comment type="caution">
    <text evidence="7">The sequence shown here is derived from an EMBL/GenBank/DDBJ whole genome shotgun (WGS) entry which is preliminary data.</text>
</comment>
<dbReference type="PANTHER" id="PTHR30290:SF9">
    <property type="entry name" value="OLIGOPEPTIDE-BINDING PROTEIN APPA"/>
    <property type="match status" value="1"/>
</dbReference>
<dbReference type="CDD" id="cd00995">
    <property type="entry name" value="PBP2_NikA_DppA_OppA_like"/>
    <property type="match status" value="1"/>
</dbReference>
<evidence type="ECO:0000259" key="6">
    <source>
        <dbReference type="Pfam" id="PF00496"/>
    </source>
</evidence>
<evidence type="ECO:0000313" key="7">
    <source>
        <dbReference type="EMBL" id="MSS84656.1"/>
    </source>
</evidence>
<keyword evidence="8" id="KW-1185">Reference proteome</keyword>
<feature type="signal peptide" evidence="5">
    <location>
        <begin position="1"/>
        <end position="26"/>
    </location>
</feature>
<evidence type="ECO:0000256" key="4">
    <source>
        <dbReference type="ARBA" id="ARBA00022729"/>
    </source>
</evidence>
<accession>A0A6N7W8Q7</accession>
<dbReference type="PIRSF" id="PIRSF002741">
    <property type="entry name" value="MppA"/>
    <property type="match status" value="1"/>
</dbReference>